<evidence type="ECO:0000256" key="1">
    <source>
        <dbReference type="ARBA" id="ARBA00023002"/>
    </source>
</evidence>
<organism evidence="4 5">
    <name type="scientific">Chloroflexus islandicus</name>
    <dbReference type="NCBI Taxonomy" id="1707952"/>
    <lineage>
        <taxon>Bacteria</taxon>
        <taxon>Bacillati</taxon>
        <taxon>Chloroflexota</taxon>
        <taxon>Chloroflexia</taxon>
        <taxon>Chloroflexales</taxon>
        <taxon>Chloroflexineae</taxon>
        <taxon>Chloroflexaceae</taxon>
        <taxon>Chloroflexus</taxon>
    </lineage>
</organism>
<dbReference type="Proteomes" id="UP000078287">
    <property type="component" value="Unassembled WGS sequence"/>
</dbReference>
<dbReference type="AlphaFoldDB" id="A0A178MAL0"/>
<dbReference type="OrthoDB" id="9806940at2"/>
<evidence type="ECO:0000313" key="5">
    <source>
        <dbReference type="Proteomes" id="UP000078287"/>
    </source>
</evidence>
<dbReference type="SUPFAM" id="SSF51735">
    <property type="entry name" value="NAD(P)-binding Rossmann-fold domains"/>
    <property type="match status" value="1"/>
</dbReference>
<dbReference type="Gene3D" id="3.90.180.10">
    <property type="entry name" value="Medium-chain alcohol dehydrogenases, catalytic domain"/>
    <property type="match status" value="2"/>
</dbReference>
<comment type="caution">
    <text evidence="4">The sequence shown here is derived from an EMBL/GenBank/DDBJ whole genome shotgun (WGS) entry which is preliminary data.</text>
</comment>
<keyword evidence="1" id="KW-0560">Oxidoreductase</keyword>
<proteinExistence type="predicted"/>
<dbReference type="STRING" id="1707952.A6A03_02710"/>
<protein>
    <submittedName>
        <fullName evidence="4">Alcohol dehydrogenase</fullName>
    </submittedName>
</protein>
<dbReference type="Pfam" id="PF00107">
    <property type="entry name" value="ADH_zinc_N"/>
    <property type="match status" value="1"/>
</dbReference>
<dbReference type="Gene3D" id="3.40.50.720">
    <property type="entry name" value="NAD(P)-binding Rossmann-like Domain"/>
    <property type="match status" value="1"/>
</dbReference>
<sequence length="329" mass="35307">MPIKSRAVVIPKRNTIEIRTVQVNEPKAGDVLIKTAFTSISAGTERMLLDGRLPQPQLLFPVVPGYETVGQVVQVGSKAPKELLGQWVYIGGARCFRGVNAAWGGQSEYITAEHERVVPLGSLDPATGVLLALAATALHGIKIGQIRRSDRVLVLGQGIVGQLAARLAKYAGAQHVAVADRVAVRLQASQADQVIDVTRESLDEAIGEAKVDVLIEATGSMGALSGALPLLANHGRVVLLGYYDHINIPYAPVFMREAQILVAREWEFGPDGDLPRVRDLLANGDLKVDGLLTHHVPLDRIQAAYRLALEDPACLKVVVTWPQNGTDAA</sequence>
<accession>A0A178MAL0</accession>
<feature type="domain" description="Alcohol dehydrogenase-like N-terminal" evidence="3">
    <location>
        <begin position="28"/>
        <end position="120"/>
    </location>
</feature>
<dbReference type="GO" id="GO:0016491">
    <property type="term" value="F:oxidoreductase activity"/>
    <property type="evidence" value="ECO:0007669"/>
    <property type="project" value="UniProtKB-KW"/>
</dbReference>
<dbReference type="InterPro" id="IPR011032">
    <property type="entry name" value="GroES-like_sf"/>
</dbReference>
<keyword evidence="5" id="KW-1185">Reference proteome</keyword>
<dbReference type="PANTHER" id="PTHR43189:SF1">
    <property type="entry name" value="ZINC-TYPE ALCOHOL DEHYDROGENASE-LIKE PROTEIN C1198.01"/>
    <property type="match status" value="1"/>
</dbReference>
<name>A0A178MAL0_9CHLR</name>
<gene>
    <name evidence="4" type="ORF">A6A03_02710</name>
</gene>
<reference evidence="4 5" key="1">
    <citation type="submission" date="2016-04" db="EMBL/GenBank/DDBJ databases">
        <title>Chloroflexus islandicus sp. nov., a thermophilic filamentous anoxygenic phototrophic bacterium from geyser Strokkur (Iceland).</title>
        <authorList>
            <person name="Gaisin V.A."/>
            <person name="Kalashnikov A.M."/>
            <person name="Sukhacheva M.V."/>
            <person name="Grouzdev D.S."/>
            <person name="Ivanov T.M."/>
            <person name="Kuznetsov B."/>
            <person name="Gorlenko V.M."/>
        </authorList>
    </citation>
    <scope>NUCLEOTIDE SEQUENCE [LARGE SCALE GENOMIC DNA]</scope>
    <source>
        <strain evidence="5">isl-2</strain>
    </source>
</reference>
<dbReference type="RefSeq" id="WP_012256322.1">
    <property type="nucleotide sequence ID" value="NZ_LWQS01000060.1"/>
</dbReference>
<dbReference type="PANTHER" id="PTHR43189">
    <property type="entry name" value="ZINC-TYPE ALCOHOL DEHYDROGENASE-LIKE PROTEIN C1198.01-RELATED"/>
    <property type="match status" value="1"/>
</dbReference>
<dbReference type="EMBL" id="LWQS01000060">
    <property type="protein sequence ID" value="OAN45085.1"/>
    <property type="molecule type" value="Genomic_DNA"/>
</dbReference>
<evidence type="ECO:0000259" key="2">
    <source>
        <dbReference type="Pfam" id="PF00107"/>
    </source>
</evidence>
<dbReference type="InterPro" id="IPR036291">
    <property type="entry name" value="NAD(P)-bd_dom_sf"/>
</dbReference>
<evidence type="ECO:0000313" key="4">
    <source>
        <dbReference type="EMBL" id="OAN45085.1"/>
    </source>
</evidence>
<dbReference type="Pfam" id="PF08240">
    <property type="entry name" value="ADH_N"/>
    <property type="match status" value="1"/>
</dbReference>
<dbReference type="InterPro" id="IPR013149">
    <property type="entry name" value="ADH-like_C"/>
</dbReference>
<feature type="domain" description="Alcohol dehydrogenase-like C-terminal" evidence="2">
    <location>
        <begin position="160"/>
        <end position="262"/>
    </location>
</feature>
<dbReference type="SUPFAM" id="SSF50129">
    <property type="entry name" value="GroES-like"/>
    <property type="match status" value="1"/>
</dbReference>
<evidence type="ECO:0000259" key="3">
    <source>
        <dbReference type="Pfam" id="PF08240"/>
    </source>
</evidence>
<dbReference type="CDD" id="cd08255">
    <property type="entry name" value="2-desacetyl-2-hydroxyethyl_bacteriochlorophyllide_like"/>
    <property type="match status" value="1"/>
</dbReference>
<dbReference type="InterPro" id="IPR013154">
    <property type="entry name" value="ADH-like_N"/>
</dbReference>